<keyword evidence="5 12" id="KW-0067">ATP-binding</keyword>
<dbReference type="NCBIfam" id="TIGR01240">
    <property type="entry name" value="mevDPdecarb"/>
    <property type="match status" value="1"/>
</dbReference>
<dbReference type="OrthoDB" id="10253702at2759"/>
<dbReference type="InterPro" id="IPR036554">
    <property type="entry name" value="GHMP_kinase_C_sf"/>
</dbReference>
<dbReference type="PANTHER" id="PTHR10977">
    <property type="entry name" value="DIPHOSPHOMEVALONATE DECARBOXYLASE"/>
    <property type="match status" value="1"/>
</dbReference>
<keyword evidence="17" id="KW-1185">Reference proteome</keyword>
<evidence type="ECO:0000256" key="5">
    <source>
        <dbReference type="ARBA" id="ARBA00022840"/>
    </source>
</evidence>
<reference evidence="16 17" key="1">
    <citation type="submission" date="2014-06" db="EMBL/GenBank/DDBJ databases">
        <authorList>
            <person name="Swart Estienne"/>
        </authorList>
    </citation>
    <scope>NUCLEOTIDE SEQUENCE [LARGE SCALE GENOMIC DNA]</scope>
    <source>
        <strain evidence="16 17">130c</strain>
    </source>
</reference>
<dbReference type="GO" id="GO:0005829">
    <property type="term" value="C:cytosol"/>
    <property type="evidence" value="ECO:0007669"/>
    <property type="project" value="InterPro"/>
</dbReference>
<organism evidence="16 17">
    <name type="scientific">Stylonychia lemnae</name>
    <name type="common">Ciliate</name>
    <dbReference type="NCBI Taxonomy" id="5949"/>
    <lineage>
        <taxon>Eukaryota</taxon>
        <taxon>Sar</taxon>
        <taxon>Alveolata</taxon>
        <taxon>Ciliophora</taxon>
        <taxon>Intramacronucleata</taxon>
        <taxon>Spirotrichea</taxon>
        <taxon>Stichotrichia</taxon>
        <taxon>Sporadotrichida</taxon>
        <taxon>Oxytrichidae</taxon>
        <taxon>Stylonychinae</taxon>
        <taxon>Stylonychia</taxon>
    </lineage>
</organism>
<evidence type="ECO:0000256" key="4">
    <source>
        <dbReference type="ARBA" id="ARBA00022741"/>
    </source>
</evidence>
<feature type="domain" description="Mvd1 C-terminal" evidence="14">
    <location>
        <begin position="244"/>
        <end position="372"/>
    </location>
</feature>
<name>A0A078B5A3_STYLE</name>
<dbReference type="GO" id="GO:0006695">
    <property type="term" value="P:cholesterol biosynthetic process"/>
    <property type="evidence" value="ECO:0007669"/>
    <property type="project" value="UniProtKB-UniPathway"/>
</dbReference>
<keyword evidence="7 13" id="KW-0756">Sterol biosynthesis</keyword>
<evidence type="ECO:0000256" key="13">
    <source>
        <dbReference type="RuleBase" id="RU363086"/>
    </source>
</evidence>
<dbReference type="Pfam" id="PF22700">
    <property type="entry name" value="MVD-like_N"/>
    <property type="match status" value="1"/>
</dbReference>
<evidence type="ECO:0000256" key="2">
    <source>
        <dbReference type="ARBA" id="ARBA00012296"/>
    </source>
</evidence>
<keyword evidence="11 12" id="KW-0456">Lyase</keyword>
<evidence type="ECO:0000256" key="11">
    <source>
        <dbReference type="ARBA" id="ARBA00023239"/>
    </source>
</evidence>
<evidence type="ECO:0000256" key="7">
    <source>
        <dbReference type="ARBA" id="ARBA00023011"/>
    </source>
</evidence>
<keyword evidence="13" id="KW-0152">Cholesterol biosynthesis</keyword>
<keyword evidence="8 12" id="KW-0443">Lipid metabolism</keyword>
<evidence type="ECO:0000313" key="16">
    <source>
        <dbReference type="EMBL" id="CDW88718.1"/>
    </source>
</evidence>
<dbReference type="Gene3D" id="3.30.230.10">
    <property type="match status" value="1"/>
</dbReference>
<evidence type="ECO:0000259" key="14">
    <source>
        <dbReference type="Pfam" id="PF18376"/>
    </source>
</evidence>
<keyword evidence="9 13" id="KW-1207">Sterol metabolism</keyword>
<dbReference type="InParanoid" id="A0A078B5A3"/>
<comment type="function">
    <text evidence="13">Catalyzes the ATP dependent decarboxylation of (R)-5-diphosphomevalonate to form isopentenyl diphosphate (IPP). Functions in the mevalonate (MVA) pathway leading to isopentenyl diphosphate (IPP), a key precursor for the biosynthesis of isoprenoids and sterol synthesis.</text>
</comment>
<dbReference type="InterPro" id="IPR020568">
    <property type="entry name" value="Ribosomal_Su5_D2-typ_SF"/>
</dbReference>
<keyword evidence="6 13" id="KW-0752">Steroid biosynthesis</keyword>
<keyword evidence="13" id="KW-0153">Cholesterol metabolism</keyword>
<dbReference type="Gene3D" id="3.30.70.890">
    <property type="entry name" value="GHMP kinase, C-terminal domain"/>
    <property type="match status" value="1"/>
</dbReference>
<dbReference type="SUPFAM" id="SSF55060">
    <property type="entry name" value="GHMP Kinase, C-terminal domain"/>
    <property type="match status" value="1"/>
</dbReference>
<protein>
    <recommendedName>
        <fullName evidence="2 12">Diphosphomevalonate decarboxylase</fullName>
        <ecNumber evidence="2 12">4.1.1.33</ecNumber>
    </recommendedName>
</protein>
<evidence type="ECO:0000256" key="9">
    <source>
        <dbReference type="ARBA" id="ARBA00023166"/>
    </source>
</evidence>
<evidence type="ECO:0000256" key="3">
    <source>
        <dbReference type="ARBA" id="ARBA00022516"/>
    </source>
</evidence>
<accession>A0A078B5A3</accession>
<sequence length="391" mass="44481">MIGLNNQDRSLEVIATSPINIALVKYWGKVDEDYIIPWNSSLSITIDQNDLCSKTRIRLVQADESDEQIELILNGKKDKVTKRIMNVVNAIRERTEGVTIKQIRDGNQIETHFEKEELLKMKIMIESENNFATASGLASSSSGLSCLSFALAELFGVKESFEGEYSTFARLGSGSACRSLYGGFVQWHCGFSSRDQLDSLSKEELSRKSIAKQIDISSESMNYWLDNLQIAICCVKPEKDQGLTKEIPSTDGMKITIDTSELMRARLDCNLPQKHIEQLTMTLENRDFNSFAEITIKETNQLHAVCLDSYPPIFYINERTKKIIKQALKINKEKGKNIVAYSIDAGFHVFLFIMKEDKEFVLNEFKDLIENDMDRLIQTRIGREGVKIIKE</sequence>
<keyword evidence="3 13" id="KW-0444">Lipid biosynthesis</keyword>
<comment type="similarity">
    <text evidence="1 12 13">Belongs to the diphosphomevalonate decarboxylase family.</text>
</comment>
<evidence type="ECO:0000256" key="12">
    <source>
        <dbReference type="PIRNR" id="PIRNR015950"/>
    </source>
</evidence>
<gene>
    <name evidence="16" type="primary">Contig7239.g7745</name>
    <name evidence="16" type="ORF">STYLEM_17842</name>
</gene>
<dbReference type="InterPro" id="IPR053859">
    <property type="entry name" value="MVD-like_N"/>
</dbReference>
<dbReference type="InterPro" id="IPR029765">
    <property type="entry name" value="Mev_diP_decarb"/>
</dbReference>
<evidence type="ECO:0000256" key="1">
    <source>
        <dbReference type="ARBA" id="ARBA00008831"/>
    </source>
</evidence>
<dbReference type="InterPro" id="IPR005935">
    <property type="entry name" value="Mev_decarb"/>
</dbReference>
<dbReference type="OMA" id="LTLHAMM"/>
<dbReference type="InterPro" id="IPR014721">
    <property type="entry name" value="Ribsml_uS5_D2-typ_fold_subgr"/>
</dbReference>
<evidence type="ECO:0000256" key="8">
    <source>
        <dbReference type="ARBA" id="ARBA00023098"/>
    </source>
</evidence>
<dbReference type="InterPro" id="IPR041431">
    <property type="entry name" value="Mvd1_C"/>
</dbReference>
<dbReference type="EMBL" id="CCKQ01016837">
    <property type="protein sequence ID" value="CDW88718.1"/>
    <property type="molecule type" value="Genomic_DNA"/>
</dbReference>
<keyword evidence="4 12" id="KW-0547">Nucleotide-binding</keyword>
<dbReference type="EC" id="4.1.1.33" evidence="2 12"/>
<dbReference type="GO" id="GO:0004163">
    <property type="term" value="F:diphosphomevalonate decarboxylase activity"/>
    <property type="evidence" value="ECO:0007669"/>
    <property type="project" value="UniProtKB-UniRule"/>
</dbReference>
<comment type="pathway">
    <text evidence="13">Steroid biosynthesis; cholesterol biosynthesis.</text>
</comment>
<keyword evidence="10 13" id="KW-0753">Steroid metabolism</keyword>
<proteinExistence type="inferred from homology"/>
<dbReference type="SUPFAM" id="SSF54211">
    <property type="entry name" value="Ribosomal protein S5 domain 2-like"/>
    <property type="match status" value="1"/>
</dbReference>
<dbReference type="PIRSF" id="PIRSF015950">
    <property type="entry name" value="Mev_P_decrbx"/>
    <property type="match status" value="1"/>
</dbReference>
<dbReference type="GO" id="GO:0019287">
    <property type="term" value="P:isopentenyl diphosphate biosynthetic process, mevalonate pathway"/>
    <property type="evidence" value="ECO:0007669"/>
    <property type="project" value="UniProtKB-UniRule"/>
</dbReference>
<evidence type="ECO:0000259" key="15">
    <source>
        <dbReference type="Pfam" id="PF22700"/>
    </source>
</evidence>
<dbReference type="Pfam" id="PF18376">
    <property type="entry name" value="MDD_C"/>
    <property type="match status" value="1"/>
</dbReference>
<dbReference type="UniPathway" id="UPA00063"/>
<comment type="catalytic activity">
    <reaction evidence="12 13">
        <text>(R)-5-diphosphomevalonate + ATP = isopentenyl diphosphate + ADP + phosphate + CO2</text>
        <dbReference type="Rhea" id="RHEA:23732"/>
        <dbReference type="ChEBI" id="CHEBI:16526"/>
        <dbReference type="ChEBI" id="CHEBI:30616"/>
        <dbReference type="ChEBI" id="CHEBI:43474"/>
        <dbReference type="ChEBI" id="CHEBI:57557"/>
        <dbReference type="ChEBI" id="CHEBI:128769"/>
        <dbReference type="ChEBI" id="CHEBI:456216"/>
        <dbReference type="EC" id="4.1.1.33"/>
    </reaction>
</comment>
<evidence type="ECO:0000313" key="17">
    <source>
        <dbReference type="Proteomes" id="UP000039865"/>
    </source>
</evidence>
<dbReference type="Proteomes" id="UP000039865">
    <property type="component" value="Unassembled WGS sequence"/>
</dbReference>
<feature type="domain" description="Diphosphomevalonate decarboxylase-like N-terminal" evidence="15">
    <location>
        <begin position="18"/>
        <end position="195"/>
    </location>
</feature>
<dbReference type="AlphaFoldDB" id="A0A078B5A3"/>
<dbReference type="PANTHER" id="PTHR10977:SF3">
    <property type="entry name" value="DIPHOSPHOMEVALONATE DECARBOXYLASE"/>
    <property type="match status" value="1"/>
</dbReference>
<evidence type="ECO:0000256" key="10">
    <source>
        <dbReference type="ARBA" id="ARBA00023221"/>
    </source>
</evidence>
<evidence type="ECO:0000256" key="6">
    <source>
        <dbReference type="ARBA" id="ARBA00022955"/>
    </source>
</evidence>
<dbReference type="GO" id="GO:0005524">
    <property type="term" value="F:ATP binding"/>
    <property type="evidence" value="ECO:0007669"/>
    <property type="project" value="UniProtKB-UniRule"/>
</dbReference>